<dbReference type="OrthoDB" id="3881471at2"/>
<dbReference type="PANTHER" id="PTHR30121:SF6">
    <property type="entry name" value="SLR6007 PROTEIN"/>
    <property type="match status" value="1"/>
</dbReference>
<dbReference type="InterPro" id="IPR027417">
    <property type="entry name" value="P-loop_NTPase"/>
</dbReference>
<evidence type="ECO:0000313" key="4">
    <source>
        <dbReference type="EMBL" id="MQY20165.1"/>
    </source>
</evidence>
<dbReference type="EMBL" id="WEGK01000006">
    <property type="protein sequence ID" value="MQY20165.1"/>
    <property type="molecule type" value="Genomic_DNA"/>
</dbReference>
<dbReference type="InterPro" id="IPR020537">
    <property type="entry name" value="ATP_synth_F0_csu_DDCD_BS"/>
</dbReference>
<dbReference type="InterPro" id="IPR002789">
    <property type="entry name" value="HerA_central"/>
</dbReference>
<dbReference type="PANTHER" id="PTHR30121">
    <property type="entry name" value="UNCHARACTERIZED PROTEIN YJGR-RELATED"/>
    <property type="match status" value="1"/>
</dbReference>
<evidence type="ECO:0000313" key="5">
    <source>
        <dbReference type="Proteomes" id="UP000438448"/>
    </source>
</evidence>
<dbReference type="Gene3D" id="3.40.50.300">
    <property type="entry name" value="P-loop containing nucleotide triphosphate hydrolases"/>
    <property type="match status" value="2"/>
</dbReference>
<dbReference type="SMART" id="SM00382">
    <property type="entry name" value="AAA"/>
    <property type="match status" value="2"/>
</dbReference>
<dbReference type="InterPro" id="IPR003593">
    <property type="entry name" value="AAA+_ATPase"/>
</dbReference>
<feature type="domain" description="AAA+ ATPase" evidence="3">
    <location>
        <begin position="668"/>
        <end position="992"/>
    </location>
</feature>
<accession>A0A7K0D368</accession>
<organism evidence="4 5">
    <name type="scientific">Nocardia macrotermitis</name>
    <dbReference type="NCBI Taxonomy" id="2585198"/>
    <lineage>
        <taxon>Bacteria</taxon>
        <taxon>Bacillati</taxon>
        <taxon>Actinomycetota</taxon>
        <taxon>Actinomycetes</taxon>
        <taxon>Mycobacteriales</taxon>
        <taxon>Nocardiaceae</taxon>
        <taxon>Nocardia</taxon>
    </lineage>
</organism>
<dbReference type="SUPFAM" id="SSF52540">
    <property type="entry name" value="P-loop containing nucleoside triphosphate hydrolases"/>
    <property type="match status" value="2"/>
</dbReference>
<dbReference type="RefSeq" id="WP_153410940.1">
    <property type="nucleotide sequence ID" value="NZ_WEGK01000006.1"/>
</dbReference>
<dbReference type="PROSITE" id="PS00605">
    <property type="entry name" value="ATPASE_C"/>
    <property type="match status" value="1"/>
</dbReference>
<sequence length="1052" mass="114987">MNDEQRQALSAIQFSSVLGTEGIWSPLSHHVDGLHPRVVAEIESAVRTAKNRPRSQPVGLVLQGERGVGKTHMLGWLRQHTQEQGGSFFMPKLIVGGSFWAGAVHGIVNQLRGAGDQQLGRMIDVLGEQTGCDNELRVRLRGMPPVDRRNLDEFVERVRQFDEFSMRDYDDTLRALVLYQSGDRDLREIGQSFLSWEEGIEDVVKARWGFRARYRKPQLIFNDLSALFALTGPMVLAIDQVDTVITQSGRTDEARLADDLAGGLMAMREETVRTIVVAACIPKSWELIEQRAVNSAADRFRVLELRTAMPSTEVARTLVERHLAEQYEEIGFEPEYPSWPVAPTAFADDSVAHYTPRQLLKQVTEHVRRCLDLDTVTELEHFGETVDAAPAPLLPAHEMRGFDAEFERLRAAADVTAPLDPATEDERMVAVLNAALHCYVLEQGEEVLNLTLDRRTQVQPALHARLRRTLDEASEDEEHWSFRAIGHTNARAVLTRLRSACLEAGVEPGLQKRHLVVVRNLPFSGGAVTTRTLAEFEDAGGVALPVCEDDLRTYSALEQMVVSGRAGFSSWLLARQPAGRSQLFSSSVVGSGLIESSAEAVAVADFPAARESAVVVESIEAESPAAEDDSTGENVSGNATAVPGREVPSVCLGRTNSGREFRIPLELLRKHTALFAGSGSGKTVLLRRLVEETALQGVSSILIDSNNDLARMGDRWPRPPEGWGDADSQRAEQYFAETDVVVWTPGRESGRPIALNPLPDFAEVGGDADELRSAVDAAVAGLMPKTRLPRGQQNRGAAVLTEALTHFADEGGSELDDFVDLLSDLSPEVSTIRRAPQLAATMADELRAAMITDPVFRGAGNRLSPGDLLAPPPGKRARVSVISGIGLTDGQLETFVNQLNLALYAWIKQHPSLDRPVGSLLVLDEAQTFVPAQRPAVSKESTLRLATQARKYGMGLVYATQAPKSLHNVASGNTATQFYGRLGAAVQIRTVEELARARGSQIDDLLKLNAGQFYGATEGTAFTKLRTPMCLTHHANSALTEGEVLDRARKTR</sequence>
<dbReference type="InterPro" id="IPR051162">
    <property type="entry name" value="T4SS_component"/>
</dbReference>
<evidence type="ECO:0000259" key="3">
    <source>
        <dbReference type="SMART" id="SM00382"/>
    </source>
</evidence>
<dbReference type="Pfam" id="PF01935">
    <property type="entry name" value="DUF87"/>
    <property type="match status" value="1"/>
</dbReference>
<proteinExistence type="inferred from homology"/>
<keyword evidence="5" id="KW-1185">Reference proteome</keyword>
<protein>
    <recommendedName>
        <fullName evidence="3">AAA+ ATPase domain-containing protein</fullName>
    </recommendedName>
</protein>
<dbReference type="AlphaFoldDB" id="A0A7K0D368"/>
<evidence type="ECO:0000256" key="2">
    <source>
        <dbReference type="SAM" id="MobiDB-lite"/>
    </source>
</evidence>
<evidence type="ECO:0000256" key="1">
    <source>
        <dbReference type="ARBA" id="ARBA00006704"/>
    </source>
</evidence>
<reference evidence="4 5" key="1">
    <citation type="submission" date="2019-10" db="EMBL/GenBank/DDBJ databases">
        <title>Nocardia macrotermitis sp. nov. and Nocardia aurantia sp. nov., isolated from the gut of fungus growing-termite Macrotermes natalensis.</title>
        <authorList>
            <person name="Benndorf R."/>
            <person name="Schwitalla J."/>
            <person name="Martin K."/>
            <person name="De Beer W."/>
            <person name="Kaster A.-K."/>
            <person name="Vollmers J."/>
            <person name="Poulsen M."/>
            <person name="Beemelmanns C."/>
        </authorList>
    </citation>
    <scope>NUCLEOTIDE SEQUENCE [LARGE SCALE GENOMIC DNA]</scope>
    <source>
        <strain evidence="4 5">RB20</strain>
    </source>
</reference>
<gene>
    <name evidence="4" type="ORF">NRB20_32610</name>
</gene>
<feature type="domain" description="AAA+ ATPase" evidence="3">
    <location>
        <begin position="56"/>
        <end position="271"/>
    </location>
</feature>
<comment type="similarity">
    <text evidence="1">Belongs to the ATPase C chain family.</text>
</comment>
<dbReference type="Proteomes" id="UP000438448">
    <property type="component" value="Unassembled WGS sequence"/>
</dbReference>
<name>A0A7K0D368_9NOCA</name>
<feature type="region of interest" description="Disordered" evidence="2">
    <location>
        <begin position="622"/>
        <end position="642"/>
    </location>
</feature>
<comment type="caution">
    <text evidence="4">The sequence shown here is derived from an EMBL/GenBank/DDBJ whole genome shotgun (WGS) entry which is preliminary data.</text>
</comment>